<accession>A0A5B7SQZ7</accession>
<feature type="region of interest" description="Disordered" evidence="1">
    <location>
        <begin position="1"/>
        <end position="57"/>
    </location>
</feature>
<sequence>MKQRIENRVGPKEKRMSTMPQLENRTVPEAPLATNIAGNQNQENLERHDKKGGDDEEMTFQRDVPQEVIKTRSSWNRLKSSIRETQIALLGLVLFGPAAAFVYLSIKSLASTLNRIMDRNTIDSKQKSMIIDELKFISKELERKEAHKQLHAEPAEQELNSNSVNPVPNIADDKISKGPSNKYRYLRALLSPQKTIKARTSKIIISKNNANQITGLTISMKKKKSKRPMGRA</sequence>
<feature type="compositionally biased region" description="Basic and acidic residues" evidence="1">
    <location>
        <begin position="1"/>
        <end position="16"/>
    </location>
</feature>
<proteinExistence type="predicted"/>
<feature type="compositionally biased region" description="Basic and acidic residues" evidence="1">
    <location>
        <begin position="44"/>
        <end position="53"/>
    </location>
</feature>
<dbReference type="AlphaFoldDB" id="A0A5B7SQZ7"/>
<keyword evidence="2" id="KW-1133">Transmembrane helix</keyword>
<dbReference type="KEGG" id="asag:FGM00_11245"/>
<evidence type="ECO:0000313" key="4">
    <source>
        <dbReference type="Proteomes" id="UP000310017"/>
    </source>
</evidence>
<evidence type="ECO:0000256" key="1">
    <source>
        <dbReference type="SAM" id="MobiDB-lite"/>
    </source>
</evidence>
<dbReference type="EMBL" id="CP040710">
    <property type="protein sequence ID" value="QCX00652.1"/>
    <property type="molecule type" value="Genomic_DNA"/>
</dbReference>
<keyword evidence="4" id="KW-1185">Reference proteome</keyword>
<reference evidence="3 4" key="1">
    <citation type="submission" date="2019-05" db="EMBL/GenBank/DDBJ databases">
        <title>Genome sequencing of F202Z8.</title>
        <authorList>
            <person name="Kwon Y.M."/>
        </authorList>
    </citation>
    <scope>NUCLEOTIDE SEQUENCE [LARGE SCALE GENOMIC DNA]</scope>
    <source>
        <strain evidence="3 4">F202Z8</strain>
    </source>
</reference>
<protein>
    <submittedName>
        <fullName evidence="3">Uncharacterized protein</fullName>
    </submittedName>
</protein>
<feature type="region of interest" description="Disordered" evidence="1">
    <location>
        <begin position="150"/>
        <end position="178"/>
    </location>
</feature>
<evidence type="ECO:0000313" key="3">
    <source>
        <dbReference type="EMBL" id="QCX00652.1"/>
    </source>
</evidence>
<organism evidence="3 4">
    <name type="scientific">Aggregatimonas sangjinii</name>
    <dbReference type="NCBI Taxonomy" id="2583587"/>
    <lineage>
        <taxon>Bacteria</taxon>
        <taxon>Pseudomonadati</taxon>
        <taxon>Bacteroidota</taxon>
        <taxon>Flavobacteriia</taxon>
        <taxon>Flavobacteriales</taxon>
        <taxon>Flavobacteriaceae</taxon>
        <taxon>Aggregatimonas</taxon>
    </lineage>
</organism>
<name>A0A5B7SQZ7_9FLAO</name>
<keyword evidence="2" id="KW-0472">Membrane</keyword>
<feature type="transmembrane region" description="Helical" evidence="2">
    <location>
        <begin position="87"/>
        <end position="106"/>
    </location>
</feature>
<dbReference type="Proteomes" id="UP000310017">
    <property type="component" value="Chromosome"/>
</dbReference>
<evidence type="ECO:0000256" key="2">
    <source>
        <dbReference type="SAM" id="Phobius"/>
    </source>
</evidence>
<gene>
    <name evidence="3" type="ORF">FGM00_11245</name>
</gene>
<dbReference type="RefSeq" id="WP_138852997.1">
    <property type="nucleotide sequence ID" value="NZ_CP040710.1"/>
</dbReference>
<keyword evidence="2" id="KW-0812">Transmembrane</keyword>